<evidence type="ECO:0000313" key="1">
    <source>
        <dbReference type="EMBL" id="AHV83016.1"/>
    </source>
</evidence>
<reference evidence="1 2" key="1">
    <citation type="submission" date="2014-02" db="EMBL/GenBank/DDBJ databases">
        <title>Complete genome sequences of four novel Lactococcus lactis phages distantly related to the rare 1706 phage species.</title>
        <authorList>
            <person name="Kot W."/>
            <person name="Neve H."/>
            <person name="Vogensen F.K."/>
            <person name="Heller K.J."/>
            <person name="Hansen L.H."/>
        </authorList>
    </citation>
    <scope>NUCLEOTIDE SEQUENCE [LARGE SCALE GENOMIC DNA]</scope>
</reference>
<sequence length="84" mass="9936">MELIKLEIMDDQGRVVKSIITNEEQYTKFLDYTDDIMWPTNNPFEWPNKQFIILDSTSSPVEINLNPLSWWRKTVVGSIKEDTE</sequence>
<protein>
    <submittedName>
        <fullName evidence="1">Uncharacterized protein</fullName>
    </submittedName>
</protein>
<dbReference type="OrthoDB" id="19949at10239"/>
<dbReference type="EMBL" id="KJ489010">
    <property type="protein sequence ID" value="AHV83016.1"/>
    <property type="molecule type" value="Genomic_DNA"/>
</dbReference>
<organism evidence="1 2">
    <name type="scientific">Lactococcus phage P078</name>
    <dbReference type="NCBI Taxonomy" id="1476886"/>
    <lineage>
        <taxon>Viruses</taxon>
        <taxon>Duplodnaviria</taxon>
        <taxon>Heunggongvirae</taxon>
        <taxon>Uroviricota</taxon>
        <taxon>Caudoviricetes</taxon>
        <taxon>Nevevirus</taxon>
        <taxon>Nevevirus P078</taxon>
    </lineage>
</organism>
<dbReference type="GeneID" id="19527421"/>
<keyword evidence="2" id="KW-1185">Reference proteome</keyword>
<name>X4Y7M2_9CAUD</name>
<dbReference type="RefSeq" id="YP_009036878.1">
    <property type="nucleotide sequence ID" value="NC_024215.1"/>
</dbReference>
<dbReference type="KEGG" id="vg:19527421"/>
<evidence type="ECO:0000313" key="2">
    <source>
        <dbReference type="Proteomes" id="UP000019791"/>
    </source>
</evidence>
<accession>X4Y7M2</accession>
<dbReference type="Proteomes" id="UP000019791">
    <property type="component" value="Segment"/>
</dbReference>
<gene>
    <name evidence="1" type="ORF">P078_0053</name>
</gene>
<proteinExistence type="predicted"/>